<sequence length="241" mass="27268">MKKGTIAIIAIIAGVGFYFASAPFKTKVDDTINEATKWTPRNIQKDPAGYVTWAISEADRAVQDIEVRTIALKQQYSKSNELLLKKSSEEKTTSKLLSDYKEAYKKAAPRSSWPTEVSKKMYSEQQLKNQIVLLGRKLTAATTQRDQLEVFQTEVTRHLDDLSLKKDEIIANRSNLRQKLETIKMNETIANIDEFHAEISGMLATVDVVSNQSTIPTTDELIRQEMKQTTLEDEFSSIMGE</sequence>
<reference evidence="2 3" key="1">
    <citation type="submission" date="2019-04" db="EMBL/GenBank/DDBJ databases">
        <authorList>
            <person name="Van Vliet M D."/>
        </authorList>
    </citation>
    <scope>NUCLEOTIDE SEQUENCE [LARGE SCALE GENOMIC DNA]</scope>
    <source>
        <strain evidence="2 3">F1</strain>
    </source>
</reference>
<evidence type="ECO:0000313" key="2">
    <source>
        <dbReference type="EMBL" id="VGO15415.1"/>
    </source>
</evidence>
<dbReference type="RefSeq" id="WP_136080980.1">
    <property type="nucleotide sequence ID" value="NZ_CAAHFG010000002.1"/>
</dbReference>
<feature type="coiled-coil region" evidence="1">
    <location>
        <begin position="159"/>
        <end position="186"/>
    </location>
</feature>
<dbReference type="EMBL" id="CAAHFG010000002">
    <property type="protein sequence ID" value="VGO15415.1"/>
    <property type="molecule type" value="Genomic_DNA"/>
</dbReference>
<evidence type="ECO:0000256" key="1">
    <source>
        <dbReference type="SAM" id="Coils"/>
    </source>
</evidence>
<gene>
    <name evidence="2" type="ORF">PDESU_03998</name>
</gene>
<evidence type="ECO:0000313" key="3">
    <source>
        <dbReference type="Proteomes" id="UP000366872"/>
    </source>
</evidence>
<proteinExistence type="predicted"/>
<accession>A0A6C2U667</accession>
<evidence type="ECO:0008006" key="4">
    <source>
        <dbReference type="Google" id="ProtNLM"/>
    </source>
</evidence>
<dbReference type="Proteomes" id="UP000366872">
    <property type="component" value="Unassembled WGS sequence"/>
</dbReference>
<name>A0A6C2U667_PONDE</name>
<protein>
    <recommendedName>
        <fullName evidence="4">Chromosome partition protein Smc</fullName>
    </recommendedName>
</protein>
<keyword evidence="1" id="KW-0175">Coiled coil</keyword>
<organism evidence="2 3">
    <name type="scientific">Pontiella desulfatans</name>
    <dbReference type="NCBI Taxonomy" id="2750659"/>
    <lineage>
        <taxon>Bacteria</taxon>
        <taxon>Pseudomonadati</taxon>
        <taxon>Kiritimatiellota</taxon>
        <taxon>Kiritimatiellia</taxon>
        <taxon>Kiritimatiellales</taxon>
        <taxon>Pontiellaceae</taxon>
        <taxon>Pontiella</taxon>
    </lineage>
</organism>
<keyword evidence="3" id="KW-1185">Reference proteome</keyword>
<dbReference type="AlphaFoldDB" id="A0A6C2U667"/>